<dbReference type="AlphaFoldDB" id="T0ZQJ4"/>
<comment type="caution">
    <text evidence="1">The sequence shown here is derived from an EMBL/GenBank/DDBJ whole genome shotgun (WGS) entry which is preliminary data.</text>
</comment>
<dbReference type="GO" id="GO:0008483">
    <property type="term" value="F:transaminase activity"/>
    <property type="evidence" value="ECO:0007669"/>
    <property type="project" value="UniProtKB-KW"/>
</dbReference>
<dbReference type="InterPro" id="IPR036038">
    <property type="entry name" value="Aminotransferase-like"/>
</dbReference>
<protein>
    <submittedName>
        <fullName evidence="1">Aminotransferase class-IV</fullName>
    </submittedName>
</protein>
<dbReference type="InterPro" id="IPR001544">
    <property type="entry name" value="Aminotrans_IV"/>
</dbReference>
<feature type="non-terminal residue" evidence="1">
    <location>
        <position position="130"/>
    </location>
</feature>
<proteinExistence type="predicted"/>
<name>T0ZQJ4_9ZZZZ</name>
<dbReference type="EMBL" id="AUZX01014842">
    <property type="protein sequence ID" value="EQD31009.1"/>
    <property type="molecule type" value="Genomic_DNA"/>
</dbReference>
<gene>
    <name evidence="1" type="ORF">B1A_20123</name>
</gene>
<keyword evidence="1" id="KW-0808">Transferase</keyword>
<dbReference type="Pfam" id="PF01063">
    <property type="entry name" value="Aminotran_4"/>
    <property type="match status" value="1"/>
</dbReference>
<dbReference type="InterPro" id="IPR043131">
    <property type="entry name" value="BCAT-like_N"/>
</dbReference>
<organism evidence="1">
    <name type="scientific">mine drainage metagenome</name>
    <dbReference type="NCBI Taxonomy" id="410659"/>
    <lineage>
        <taxon>unclassified sequences</taxon>
        <taxon>metagenomes</taxon>
        <taxon>ecological metagenomes</taxon>
    </lineage>
</organism>
<reference evidence="1" key="2">
    <citation type="journal article" date="2014" name="ISME J.">
        <title>Microbial stratification in low pH oxic and suboxic macroscopic growths along an acid mine drainage.</title>
        <authorList>
            <person name="Mendez-Garcia C."/>
            <person name="Mesa V."/>
            <person name="Sprenger R.R."/>
            <person name="Richter M."/>
            <person name="Diez M.S."/>
            <person name="Solano J."/>
            <person name="Bargiela R."/>
            <person name="Golyshina O.V."/>
            <person name="Manteca A."/>
            <person name="Ramos J.L."/>
            <person name="Gallego J.R."/>
            <person name="Llorente I."/>
            <person name="Martins Dos Santos V.A."/>
            <person name="Jensen O.N."/>
            <person name="Pelaez A.I."/>
            <person name="Sanchez J."/>
            <person name="Ferrer M."/>
        </authorList>
    </citation>
    <scope>NUCLEOTIDE SEQUENCE</scope>
</reference>
<dbReference type="SUPFAM" id="SSF56752">
    <property type="entry name" value="D-aminoacid aminotransferase-like PLP-dependent enzymes"/>
    <property type="match status" value="1"/>
</dbReference>
<sequence length="130" mass="14450">MSQVYLNGVFLPLEEARVPVLDRGFLFGDGVYEVIPVYGRKPLALEAHLDRLEHSLAGIRLDNPLVRTAWVSLLERLIQEATTDDQSLYLQVTRGVAPRDHGFPFQVPPTVFAMSKPLTPVPSAWVQAGV</sequence>
<keyword evidence="1" id="KW-0032">Aminotransferase</keyword>
<accession>T0ZQJ4</accession>
<dbReference type="Gene3D" id="3.30.470.10">
    <property type="match status" value="1"/>
</dbReference>
<evidence type="ECO:0000313" key="1">
    <source>
        <dbReference type="EMBL" id="EQD31009.1"/>
    </source>
</evidence>
<reference evidence="1" key="1">
    <citation type="submission" date="2013-08" db="EMBL/GenBank/DDBJ databases">
        <authorList>
            <person name="Mendez C."/>
            <person name="Richter M."/>
            <person name="Ferrer M."/>
            <person name="Sanchez J."/>
        </authorList>
    </citation>
    <scope>NUCLEOTIDE SEQUENCE</scope>
</reference>